<evidence type="ECO:0000313" key="1">
    <source>
        <dbReference type="EMBL" id="KDN85415.1"/>
    </source>
</evidence>
<dbReference type="AlphaFoldDB" id="A0A066Z5G4"/>
<proteinExistence type="predicted"/>
<comment type="caution">
    <text evidence="1">The sequence shown here is derived from an EMBL/GenBank/DDBJ whole genome shotgun (WGS) entry which is preliminary data.</text>
</comment>
<reference evidence="1 2" key="1">
    <citation type="submission" date="2014-05" db="EMBL/GenBank/DDBJ databases">
        <title>Draft Genome Sequence of Kitasatospora cheerisanensis KCTC 2395.</title>
        <authorList>
            <person name="Nam D.H."/>
        </authorList>
    </citation>
    <scope>NUCLEOTIDE SEQUENCE [LARGE SCALE GENOMIC DNA]</scope>
    <source>
        <strain evidence="1 2">KCTC 2395</strain>
    </source>
</reference>
<gene>
    <name evidence="1" type="ORF">KCH_28110</name>
</gene>
<dbReference type="HOGENOM" id="CLU_2355996_0_0_11"/>
<evidence type="ECO:0008006" key="3">
    <source>
        <dbReference type="Google" id="ProtNLM"/>
    </source>
</evidence>
<dbReference type="Proteomes" id="UP000027178">
    <property type="component" value="Unassembled WGS sequence"/>
</dbReference>
<name>A0A066Z5G4_9ACTN</name>
<dbReference type="EMBL" id="JNBY01000084">
    <property type="protein sequence ID" value="KDN85415.1"/>
    <property type="molecule type" value="Genomic_DNA"/>
</dbReference>
<organism evidence="1 2">
    <name type="scientific">Kitasatospora cheerisanensis KCTC 2395</name>
    <dbReference type="NCBI Taxonomy" id="1348663"/>
    <lineage>
        <taxon>Bacteria</taxon>
        <taxon>Bacillati</taxon>
        <taxon>Actinomycetota</taxon>
        <taxon>Actinomycetes</taxon>
        <taxon>Kitasatosporales</taxon>
        <taxon>Streptomycetaceae</taxon>
        <taxon>Kitasatospora</taxon>
    </lineage>
</organism>
<keyword evidence="2" id="KW-1185">Reference proteome</keyword>
<dbReference type="Pfam" id="PF12686">
    <property type="entry name" value="DUF3800"/>
    <property type="match status" value="1"/>
</dbReference>
<accession>A0A066Z5G4</accession>
<sequence length="96" mass="11206">MIADEVPGQDGYRDELAYYKSVGTWGYRAKQLTRIVDTMHFAPSRASRLVQAADLIAYLHRRISSQADVDDRARRANEKLWERIQPKVQHSLTWYP</sequence>
<dbReference type="InterPro" id="IPR024524">
    <property type="entry name" value="DUF3800"/>
</dbReference>
<protein>
    <recommendedName>
        <fullName evidence="3">DUF3800 domain-containing protein</fullName>
    </recommendedName>
</protein>
<evidence type="ECO:0000313" key="2">
    <source>
        <dbReference type="Proteomes" id="UP000027178"/>
    </source>
</evidence>